<sequence>MNNKKLAVFFDCENISATYVKETFDELANYGEVIIRKAYADWSNKNNKAWNDKFHKFTIEPMHIIPNVLNKNASDIKMVIDVMNTMISSKIDVIALVSSDSDFTSLVIDIKSKGFEVIGFGEKKTPESLRNAYSTFIELPIKNKTADSNDEGLIEILKDAINSTKEENDYTLISTVGTYLKNKNSSFIAKNYGANTWGDIFKKYSNIFEISYLDDRKSKIVVKIKNDR</sequence>
<dbReference type="InterPro" id="IPR041966">
    <property type="entry name" value="LOTUS-like"/>
</dbReference>
<dbReference type="PROSITE" id="PS51644">
    <property type="entry name" value="HTH_OST"/>
    <property type="match status" value="1"/>
</dbReference>
<dbReference type="EMBL" id="FAXN01000013">
    <property type="protein sequence ID" value="CUV65041.1"/>
    <property type="molecule type" value="Genomic_DNA"/>
</dbReference>
<protein>
    <recommendedName>
        <fullName evidence="1">HTH OST-type domain-containing protein</fullName>
    </recommendedName>
</protein>
<proteinExistence type="predicted"/>
<dbReference type="PANTHER" id="PTHR35811">
    <property type="entry name" value="SLR1870 PROTEIN"/>
    <property type="match status" value="1"/>
</dbReference>
<dbReference type="Gene3D" id="3.30.420.610">
    <property type="entry name" value="LOTUS domain-like"/>
    <property type="match status" value="1"/>
</dbReference>
<dbReference type="CDD" id="cd11297">
    <property type="entry name" value="PIN_LabA-like_N_1"/>
    <property type="match status" value="1"/>
</dbReference>
<gene>
    <name evidence="2" type="ORF">BN3087_150058</name>
</gene>
<accession>A0A0S4XMS0</accession>
<feature type="domain" description="HTH OST-type" evidence="1">
    <location>
        <begin position="149"/>
        <end position="226"/>
    </location>
</feature>
<dbReference type="Pfam" id="PF01936">
    <property type="entry name" value="NYN"/>
    <property type="match status" value="1"/>
</dbReference>
<evidence type="ECO:0000259" key="1">
    <source>
        <dbReference type="PROSITE" id="PS51644"/>
    </source>
</evidence>
<evidence type="ECO:0000313" key="2">
    <source>
        <dbReference type="EMBL" id="CUV65041.1"/>
    </source>
</evidence>
<dbReference type="Pfam" id="PF12872">
    <property type="entry name" value="OST-HTH"/>
    <property type="match status" value="1"/>
</dbReference>
<reference evidence="2" key="1">
    <citation type="submission" date="2015-11" db="EMBL/GenBank/DDBJ databases">
        <authorList>
            <person name="Zhang Y."/>
            <person name="Guo Z."/>
        </authorList>
    </citation>
    <scope>NUCLEOTIDE SEQUENCE</scope>
    <source>
        <strain evidence="2">BN30871</strain>
    </source>
</reference>
<dbReference type="InterPro" id="IPR021139">
    <property type="entry name" value="NYN"/>
</dbReference>
<dbReference type="InterPro" id="IPR025605">
    <property type="entry name" value="OST-HTH/LOTUS_dom"/>
</dbReference>
<dbReference type="GO" id="GO:0004540">
    <property type="term" value="F:RNA nuclease activity"/>
    <property type="evidence" value="ECO:0007669"/>
    <property type="project" value="InterPro"/>
</dbReference>
<name>A0A0S4XMS0_9BACT</name>
<dbReference type="PANTHER" id="PTHR35811:SF1">
    <property type="entry name" value="HTH OST-TYPE DOMAIN-CONTAINING PROTEIN"/>
    <property type="match status" value="1"/>
</dbReference>
<dbReference type="AlphaFoldDB" id="A0A0S4XMS0"/>
<dbReference type="CDD" id="cd10146">
    <property type="entry name" value="LabA_like_C"/>
    <property type="match status" value="1"/>
</dbReference>
<organism evidence="2">
    <name type="scientific">Sulfurovum sp. enrichment culture clone C5</name>
    <dbReference type="NCBI Taxonomy" id="497650"/>
    <lineage>
        <taxon>Bacteria</taxon>
        <taxon>Pseudomonadati</taxon>
        <taxon>Campylobacterota</taxon>
        <taxon>Epsilonproteobacteria</taxon>
        <taxon>Campylobacterales</taxon>
        <taxon>Sulfurovaceae</taxon>
        <taxon>Sulfurovum</taxon>
        <taxon>environmental samples</taxon>
    </lineage>
</organism>
<dbReference type="Gene3D" id="3.40.50.1010">
    <property type="entry name" value="5'-nuclease"/>
    <property type="match status" value="1"/>
</dbReference>